<organism evidence="1 2">
    <name type="scientific">Pectobacterium atrosepticum (strain SCRI 1043 / ATCC BAA-672)</name>
    <name type="common">Erwinia carotovora subsp. atroseptica</name>
    <dbReference type="NCBI Taxonomy" id="218491"/>
    <lineage>
        <taxon>Bacteria</taxon>
        <taxon>Pseudomonadati</taxon>
        <taxon>Pseudomonadota</taxon>
        <taxon>Gammaproteobacteria</taxon>
        <taxon>Enterobacterales</taxon>
        <taxon>Pectobacteriaceae</taxon>
        <taxon>Pectobacterium</taxon>
    </lineage>
</organism>
<protein>
    <submittedName>
        <fullName evidence="1">Uncharacterized protein</fullName>
    </submittedName>
</protein>
<proteinExistence type="predicted"/>
<name>Q6D052_PECAS</name>
<dbReference type="eggNOG" id="ENOG502Z8QV">
    <property type="taxonomic scope" value="Bacteria"/>
</dbReference>
<dbReference type="Pfam" id="PF19635">
    <property type="entry name" value="DUF6138"/>
    <property type="match status" value="1"/>
</dbReference>
<accession>Q6D052</accession>
<reference evidence="1" key="1">
    <citation type="submission" date="2004-02" db="EMBL/GenBank/DDBJ databases">
        <title>The genome sequence of the enterobacterial phytopathogen Erwinia carotovora subsp. atroseptica SCRI1043 and functional genomic identification of novel virulence factors.</title>
        <authorList>
            <person name="Bell K.S."/>
            <person name="Sebaihia M."/>
            <person name="Pritchard L."/>
            <person name="Holden M."/>
            <person name="Hyman L.J."/>
            <person name="Holeva M.C."/>
            <person name="Thomson N.R."/>
            <person name="Bentley S.D."/>
            <person name="Churcher C."/>
            <person name="Mungall K."/>
            <person name="Atkin R."/>
            <person name="Bason N."/>
            <person name="Brooks K."/>
            <person name="Chillingworth T."/>
            <person name="Clark K."/>
            <person name="Doggett J."/>
            <person name="Fraser A."/>
            <person name="Hance Z."/>
            <person name="Hauser H."/>
            <person name="Jagels K."/>
            <person name="Moule S."/>
            <person name="Norbertczak H."/>
            <person name="Ormond D."/>
            <person name="Price C."/>
            <person name="Quail M.A."/>
            <person name="Sanders M."/>
            <person name="Walker D."/>
            <person name="Whitehead S."/>
            <person name="Salmond G.P.C."/>
            <person name="Birch P.R.J."/>
            <person name="Barrell B.G."/>
            <person name="Parkhill J."/>
            <person name="Toth I.K."/>
        </authorList>
    </citation>
    <scope>NUCLEOTIDE SEQUENCE</scope>
    <source>
        <strain evidence="1">SCRI1043</strain>
    </source>
</reference>
<dbReference type="AlphaFoldDB" id="Q6D052"/>
<evidence type="ECO:0000313" key="2">
    <source>
        <dbReference type="Proteomes" id="UP000007966"/>
    </source>
</evidence>
<dbReference type="STRING" id="218491.ECA3949"/>
<dbReference type="EMBL" id="BX950851">
    <property type="protein sequence ID" value="CAG76846.1"/>
    <property type="molecule type" value="Genomic_DNA"/>
</dbReference>
<dbReference type="Proteomes" id="UP000007966">
    <property type="component" value="Chromosome"/>
</dbReference>
<dbReference type="KEGG" id="eca:ECA3949"/>
<dbReference type="HOGENOM" id="CLU_1254964_0_0_6"/>
<gene>
    <name evidence="1" type="ordered locus">ECA3949</name>
</gene>
<evidence type="ECO:0000313" key="1">
    <source>
        <dbReference type="EMBL" id="CAG76846.1"/>
    </source>
</evidence>
<dbReference type="InterPro" id="IPR046136">
    <property type="entry name" value="DUF6138"/>
</dbReference>
<sequence>MVNTINTVFWGKVSSAIKRKKREMADSYSNETGVSPQHELPLRDESLKAISEWFDALEKRVGVDKIVSRTTLQAGIHNDVVLDYAPGRTSISSESKSDADGLSPGSRKGELSVAQIEEYVVLALTQAIALRVQKLADTAVIDYRFCFRAVLPAIEGRLLVTLFTFTNEVNVNSSYLSLFTSISSSILLMAMRRLRRCKLSFWLATCLMYSFSPRRISIGS</sequence>
<keyword evidence="2" id="KW-1185">Reference proteome</keyword>